<evidence type="ECO:0000256" key="6">
    <source>
        <dbReference type="ARBA" id="ARBA00022777"/>
    </source>
</evidence>
<keyword evidence="11" id="KW-1185">Reference proteome</keyword>
<keyword evidence="8" id="KW-0812">Transmembrane</keyword>
<dbReference type="Pfam" id="PF07568">
    <property type="entry name" value="HisKA_2"/>
    <property type="match status" value="1"/>
</dbReference>
<dbReference type="AlphaFoldDB" id="A0A4R9G9J8"/>
<dbReference type="PANTHER" id="PTHR41523">
    <property type="entry name" value="TWO-COMPONENT SYSTEM SENSOR PROTEIN"/>
    <property type="match status" value="1"/>
</dbReference>
<keyword evidence="7" id="KW-0067">ATP-binding</keyword>
<name>A0A4R9G9J8_9LEPT</name>
<feature type="transmembrane region" description="Helical" evidence="8">
    <location>
        <begin position="118"/>
        <end position="136"/>
    </location>
</feature>
<dbReference type="EC" id="2.7.13.3" evidence="2"/>
<keyword evidence="5" id="KW-0547">Nucleotide-binding</keyword>
<feature type="transmembrane region" description="Helical" evidence="8">
    <location>
        <begin position="187"/>
        <end position="205"/>
    </location>
</feature>
<dbReference type="GO" id="GO:0004673">
    <property type="term" value="F:protein histidine kinase activity"/>
    <property type="evidence" value="ECO:0007669"/>
    <property type="project" value="UniProtKB-EC"/>
</dbReference>
<feature type="transmembrane region" description="Helical" evidence="8">
    <location>
        <begin position="148"/>
        <end position="167"/>
    </location>
</feature>
<feature type="transmembrane region" description="Helical" evidence="8">
    <location>
        <begin position="80"/>
        <end position="98"/>
    </location>
</feature>
<evidence type="ECO:0000256" key="8">
    <source>
        <dbReference type="SAM" id="Phobius"/>
    </source>
</evidence>
<dbReference type="Pfam" id="PF17159">
    <property type="entry name" value="MASE3"/>
    <property type="match status" value="1"/>
</dbReference>
<feature type="transmembrane region" description="Helical" evidence="8">
    <location>
        <begin position="241"/>
        <end position="258"/>
    </location>
</feature>
<evidence type="ECO:0000256" key="2">
    <source>
        <dbReference type="ARBA" id="ARBA00012438"/>
    </source>
</evidence>
<dbReference type="Gene3D" id="3.30.565.10">
    <property type="entry name" value="Histidine kinase-like ATPase, C-terminal domain"/>
    <property type="match status" value="1"/>
</dbReference>
<evidence type="ECO:0000256" key="7">
    <source>
        <dbReference type="ARBA" id="ARBA00022840"/>
    </source>
</evidence>
<keyword evidence="4" id="KW-0808">Transferase</keyword>
<dbReference type="EMBL" id="RQEP01000005">
    <property type="protein sequence ID" value="TGK07955.1"/>
    <property type="molecule type" value="Genomic_DNA"/>
</dbReference>
<comment type="caution">
    <text evidence="10">The sequence shown here is derived from an EMBL/GenBank/DDBJ whole genome shotgun (WGS) entry which is preliminary data.</text>
</comment>
<organism evidence="10 11">
    <name type="scientific">Leptospira semungkisensis</name>
    <dbReference type="NCBI Taxonomy" id="2484985"/>
    <lineage>
        <taxon>Bacteria</taxon>
        <taxon>Pseudomonadati</taxon>
        <taxon>Spirochaetota</taxon>
        <taxon>Spirochaetia</taxon>
        <taxon>Leptospirales</taxon>
        <taxon>Leptospiraceae</taxon>
        <taxon>Leptospira</taxon>
    </lineage>
</organism>
<feature type="transmembrane region" description="Helical" evidence="8">
    <location>
        <begin position="45"/>
        <end position="68"/>
    </location>
</feature>
<dbReference type="Pfam" id="PF02518">
    <property type="entry name" value="HATPase_c"/>
    <property type="match status" value="1"/>
</dbReference>
<dbReference type="InterPro" id="IPR005467">
    <property type="entry name" value="His_kinase_dom"/>
</dbReference>
<keyword evidence="8" id="KW-1133">Transmembrane helix</keyword>
<evidence type="ECO:0000259" key="9">
    <source>
        <dbReference type="PROSITE" id="PS50109"/>
    </source>
</evidence>
<dbReference type="Proteomes" id="UP000297453">
    <property type="component" value="Unassembled WGS sequence"/>
</dbReference>
<dbReference type="InterPro" id="IPR036890">
    <property type="entry name" value="HATPase_C_sf"/>
</dbReference>
<protein>
    <recommendedName>
        <fullName evidence="2">histidine kinase</fullName>
        <ecNumber evidence="2">2.7.13.3</ecNumber>
    </recommendedName>
</protein>
<dbReference type="InterPro" id="IPR011495">
    <property type="entry name" value="Sig_transdc_His_kin_sub2_dim/P"/>
</dbReference>
<dbReference type="SUPFAM" id="SSF55874">
    <property type="entry name" value="ATPase domain of HSP90 chaperone/DNA topoisomerase II/histidine kinase"/>
    <property type="match status" value="1"/>
</dbReference>
<dbReference type="OrthoDB" id="9763484at2"/>
<dbReference type="PANTHER" id="PTHR41523:SF8">
    <property type="entry name" value="ETHYLENE RESPONSE SENSOR PROTEIN"/>
    <property type="match status" value="1"/>
</dbReference>
<evidence type="ECO:0000313" key="11">
    <source>
        <dbReference type="Proteomes" id="UP000297453"/>
    </source>
</evidence>
<dbReference type="InterPro" id="IPR003594">
    <property type="entry name" value="HATPase_dom"/>
</dbReference>
<evidence type="ECO:0000256" key="5">
    <source>
        <dbReference type="ARBA" id="ARBA00022741"/>
    </source>
</evidence>
<reference evidence="10" key="1">
    <citation type="journal article" date="2019" name="PLoS Negl. Trop. Dis.">
        <title>Revisiting the worldwide diversity of Leptospira species in the environment.</title>
        <authorList>
            <person name="Vincent A.T."/>
            <person name="Schiettekatte O."/>
            <person name="Bourhy P."/>
            <person name="Veyrier F.J."/>
            <person name="Picardeau M."/>
        </authorList>
    </citation>
    <scope>NUCLEOTIDE SEQUENCE [LARGE SCALE GENOMIC DNA]</scope>
    <source>
        <strain evidence="10">SSS9</strain>
    </source>
</reference>
<dbReference type="InterPro" id="IPR033425">
    <property type="entry name" value="MASE3"/>
</dbReference>
<evidence type="ECO:0000256" key="4">
    <source>
        <dbReference type="ARBA" id="ARBA00022679"/>
    </source>
</evidence>
<proteinExistence type="predicted"/>
<keyword evidence="3" id="KW-0597">Phosphoprotein</keyword>
<keyword evidence="8" id="KW-0472">Membrane</keyword>
<feature type="transmembrane region" description="Helical" evidence="8">
    <location>
        <begin position="12"/>
        <end position="33"/>
    </location>
</feature>
<feature type="transmembrane region" description="Helical" evidence="8">
    <location>
        <begin position="217"/>
        <end position="235"/>
    </location>
</feature>
<dbReference type="GO" id="GO:0005524">
    <property type="term" value="F:ATP binding"/>
    <property type="evidence" value="ECO:0007669"/>
    <property type="project" value="UniProtKB-KW"/>
</dbReference>
<gene>
    <name evidence="10" type="ORF">EHO59_07630</name>
</gene>
<accession>A0A4R9G9J8</accession>
<evidence type="ECO:0000256" key="3">
    <source>
        <dbReference type="ARBA" id="ARBA00022553"/>
    </source>
</evidence>
<evidence type="ECO:0000313" key="10">
    <source>
        <dbReference type="EMBL" id="TGK07955.1"/>
    </source>
</evidence>
<feature type="domain" description="Histidine kinase" evidence="9">
    <location>
        <begin position="307"/>
        <end position="503"/>
    </location>
</feature>
<comment type="catalytic activity">
    <reaction evidence="1">
        <text>ATP + protein L-histidine = ADP + protein N-phospho-L-histidine.</text>
        <dbReference type="EC" id="2.7.13.3"/>
    </reaction>
</comment>
<sequence length="508" mass="58112">MGNDSLDLRANKIRLGIVLLIALVPFPIIQIFHSSLYFESEVSPYLLFHNIAESFSIFVSMSIFGVGWFSYAQSKDRHTLFIGTVFLGIALMDMMHMLAYAGMPDFVTSNSPNKSTQFWIIVRFYAAASFCVSAFLPNENNTGRLRWIFLVFPILVSLISFVAITFYPNLVPITFSATEGLTPFKRNSEFLVIALLISATIAYWFRVKKYGWNSNKYFLYAFVFSILSEAVFAVYTTVFDIYNILGHIYKIISFYLIYKGVFISSINKPYKQLLDTNDRLKDEILEHGRVRHDLAQSLSEKEALIREIYHRSNNTLQVIGSLIFLQAETYPENPSVRLMAERTQDRIQAISLVHRLLFAERDLSSISVRKYVSELANYVLQTNKEASRNVNLVVDVEDRKILMDIAIPIGLVLSEFLSNTMKYAFRDSSSGNIFISFIEDPKGRYILNYSDDGVGMPEDYDFKNSSSLGIQLVRGVSEVQLAGKISFRTGPKFHCVIDFPRDIYKKRV</sequence>
<dbReference type="PROSITE" id="PS50109">
    <property type="entry name" value="HIS_KIN"/>
    <property type="match status" value="1"/>
</dbReference>
<evidence type="ECO:0000256" key="1">
    <source>
        <dbReference type="ARBA" id="ARBA00000085"/>
    </source>
</evidence>
<keyword evidence="6 10" id="KW-0418">Kinase</keyword>